<dbReference type="PANTHER" id="PTHR40254">
    <property type="entry name" value="BLR0577 PROTEIN"/>
    <property type="match status" value="1"/>
</dbReference>
<organism evidence="2 3">
    <name type="scientific">Amycolatopsis xylanica</name>
    <dbReference type="NCBI Taxonomy" id="589385"/>
    <lineage>
        <taxon>Bacteria</taxon>
        <taxon>Bacillati</taxon>
        <taxon>Actinomycetota</taxon>
        <taxon>Actinomycetes</taxon>
        <taxon>Pseudonocardiales</taxon>
        <taxon>Pseudonocardiaceae</taxon>
        <taxon>Amycolatopsis</taxon>
    </lineage>
</organism>
<protein>
    <submittedName>
        <fullName evidence="2">FAD-NAD(P)-binding</fullName>
    </submittedName>
</protein>
<dbReference type="PANTHER" id="PTHR40254:SF1">
    <property type="entry name" value="BLR0577 PROTEIN"/>
    <property type="match status" value="1"/>
</dbReference>
<evidence type="ECO:0000313" key="2">
    <source>
        <dbReference type="EMBL" id="SDW77518.1"/>
    </source>
</evidence>
<dbReference type="InterPro" id="IPR052189">
    <property type="entry name" value="L-asp_N-monooxygenase_NS-form"/>
</dbReference>
<dbReference type="RefSeq" id="WP_143047000.1">
    <property type="nucleotide sequence ID" value="NZ_FNON01000001.1"/>
</dbReference>
<dbReference type="AlphaFoldDB" id="A0A1H2WAH5"/>
<dbReference type="Pfam" id="PF13454">
    <property type="entry name" value="NAD_binding_9"/>
    <property type="match status" value="1"/>
</dbReference>
<sequence length="647" mass="70028">MSAICVIGLGPRGLSVLERLCANASGLLTDELVIHLVDPSIGHGGQVWRTGQHPDLLMNTVTSQVTLFGDASVECDGPIVPGPSLYEWAQFSSLLGPFDRMPQHLQEEARRLGPDSYPSRAFYGQYLTWVLDRLVKTVPAGVRIVTHPVRAVDVADEPGGRQLVVLADGERLHDLDAVVLALGHTASELTEEETRLSAHAARHGLTYLPPANPADADLSAIGPGEPVVLRGMGLNFFDYLALFTTGRGGEFVRGRDGRLTYQASGREPVLITGSRRGVPYHARGENQKGAFGRHVPLFLTEAVIAALRARADRGSPVDFAADLWPLIDREVKAVYYQAVITARACSCDAVRFLREFSALPVRRRGNPLAAWPDPDENALLSRFGVRECDRWDWARIARPGAERFASAAEHRAWLLEYLREDVRAAKQGNVTGPVKAALDVLRDLRNEIRLVVDHGRLSGDSYRDDLQGWYTPLNAFLSIGPPAERIEQLIALIEAGLVTVTGPGLRVECGDGAFVARSAGVPGEHMAAVLIEARLPEPDLRATKDPLLAALYARGACTTHRIPTKGGGWYRTGGVAVTGRPYHLVDSHGLAHPRRFAFGVPTETVHWVTAAGIRPGVNSVIIADADAIARAGLLAAARRPVRSLTAS</sequence>
<keyword evidence="3" id="KW-1185">Reference proteome</keyword>
<dbReference type="Proteomes" id="UP000199515">
    <property type="component" value="Unassembled WGS sequence"/>
</dbReference>
<evidence type="ECO:0000313" key="3">
    <source>
        <dbReference type="Proteomes" id="UP000199515"/>
    </source>
</evidence>
<evidence type="ECO:0000259" key="1">
    <source>
        <dbReference type="Pfam" id="PF13454"/>
    </source>
</evidence>
<dbReference type="InterPro" id="IPR038732">
    <property type="entry name" value="HpyO/CreE_NAD-binding"/>
</dbReference>
<feature type="domain" description="FAD-dependent urate hydroxylase HpyO/Asp monooxygenase CreE-like FAD/NAD(P)-binding" evidence="1">
    <location>
        <begin position="6"/>
        <end position="184"/>
    </location>
</feature>
<dbReference type="OrthoDB" id="3653265at2"/>
<name>A0A1H2WAH5_9PSEU</name>
<dbReference type="EMBL" id="FNON01000001">
    <property type="protein sequence ID" value="SDW77518.1"/>
    <property type="molecule type" value="Genomic_DNA"/>
</dbReference>
<accession>A0A1H2WAH5</accession>
<dbReference type="InterPro" id="IPR036188">
    <property type="entry name" value="FAD/NAD-bd_sf"/>
</dbReference>
<dbReference type="STRING" id="589385.SAMN05421504_1011473"/>
<reference evidence="2 3" key="1">
    <citation type="submission" date="2016-10" db="EMBL/GenBank/DDBJ databases">
        <authorList>
            <person name="de Groot N.N."/>
        </authorList>
    </citation>
    <scope>NUCLEOTIDE SEQUENCE [LARGE SCALE GENOMIC DNA]</scope>
    <source>
        <strain evidence="2 3">CPCC 202699</strain>
    </source>
</reference>
<dbReference type="SUPFAM" id="SSF51905">
    <property type="entry name" value="FAD/NAD(P)-binding domain"/>
    <property type="match status" value="1"/>
</dbReference>
<proteinExistence type="predicted"/>
<gene>
    <name evidence="2" type="ORF">SAMN05421504_1011473</name>
</gene>